<dbReference type="RefSeq" id="WP_359790116.1">
    <property type="nucleotide sequence ID" value="NZ_JBEYBN010000027.1"/>
</dbReference>
<feature type="domain" description="NlpC/P60" evidence="8">
    <location>
        <begin position="252"/>
        <end position="377"/>
    </location>
</feature>
<evidence type="ECO:0000256" key="1">
    <source>
        <dbReference type="ARBA" id="ARBA00007074"/>
    </source>
</evidence>
<dbReference type="InterPro" id="IPR038765">
    <property type="entry name" value="Papain-like_cys_pep_sf"/>
</dbReference>
<evidence type="ECO:0000256" key="7">
    <source>
        <dbReference type="SAM" id="SignalP"/>
    </source>
</evidence>
<name>A0ABV2XXF1_9ACTN</name>
<feature type="compositionally biased region" description="Basic and acidic residues" evidence="6">
    <location>
        <begin position="366"/>
        <end position="378"/>
    </location>
</feature>
<organism evidence="9 10">
    <name type="scientific">Streptomyces olindensis</name>
    <dbReference type="NCBI Taxonomy" id="358823"/>
    <lineage>
        <taxon>Bacteria</taxon>
        <taxon>Bacillati</taxon>
        <taxon>Actinomycetota</taxon>
        <taxon>Actinomycetes</taxon>
        <taxon>Kitasatosporales</taxon>
        <taxon>Streptomycetaceae</taxon>
        <taxon>Streptomyces</taxon>
    </lineage>
</organism>
<reference evidence="9 10" key="1">
    <citation type="submission" date="2024-06" db="EMBL/GenBank/DDBJ databases">
        <title>The Natural Products Discovery Center: Release of the First 8490 Sequenced Strains for Exploring Actinobacteria Biosynthetic Diversity.</title>
        <authorList>
            <person name="Kalkreuter E."/>
            <person name="Kautsar S.A."/>
            <person name="Yang D."/>
            <person name="Bader C.D."/>
            <person name="Teijaro C.N."/>
            <person name="Fluegel L."/>
            <person name="Davis C.M."/>
            <person name="Simpson J.R."/>
            <person name="Lauterbach L."/>
            <person name="Steele A.D."/>
            <person name="Gui C."/>
            <person name="Meng S."/>
            <person name="Li G."/>
            <person name="Viehrig K."/>
            <person name="Ye F."/>
            <person name="Su P."/>
            <person name="Kiefer A.F."/>
            <person name="Nichols A."/>
            <person name="Cepeda A.J."/>
            <person name="Yan W."/>
            <person name="Fan B."/>
            <person name="Jiang Y."/>
            <person name="Adhikari A."/>
            <person name="Zheng C.-J."/>
            <person name="Schuster L."/>
            <person name="Cowan T.M."/>
            <person name="Smanski M.J."/>
            <person name="Chevrette M.G."/>
            <person name="De Carvalho L.P.S."/>
            <person name="Shen B."/>
        </authorList>
    </citation>
    <scope>NUCLEOTIDE SEQUENCE [LARGE SCALE GENOMIC DNA]</scope>
    <source>
        <strain evidence="9 10">NPDC019583</strain>
    </source>
</reference>
<protein>
    <submittedName>
        <fullName evidence="9">NlpC/P60 family protein</fullName>
    </submittedName>
</protein>
<feature type="chain" id="PRO_5047340374" evidence="7">
    <location>
        <begin position="28"/>
        <end position="404"/>
    </location>
</feature>
<feature type="region of interest" description="Disordered" evidence="6">
    <location>
        <begin position="220"/>
        <end position="256"/>
    </location>
</feature>
<dbReference type="Pfam" id="PF00877">
    <property type="entry name" value="NLPC_P60"/>
    <property type="match status" value="1"/>
</dbReference>
<proteinExistence type="inferred from homology"/>
<keyword evidence="4" id="KW-0788">Thiol protease</keyword>
<gene>
    <name evidence="9" type="ORF">ABZ568_20295</name>
</gene>
<keyword evidence="10" id="KW-1185">Reference proteome</keyword>
<feature type="compositionally biased region" description="Acidic residues" evidence="6">
    <location>
        <begin position="388"/>
        <end position="404"/>
    </location>
</feature>
<dbReference type="PROSITE" id="PS51935">
    <property type="entry name" value="NLPC_P60"/>
    <property type="match status" value="1"/>
</dbReference>
<evidence type="ECO:0000313" key="9">
    <source>
        <dbReference type="EMBL" id="MEU2268697.1"/>
    </source>
</evidence>
<sequence length="404" mass="43865">MSGRLPRLVCVAAAVAGTVAVPVPATAVPASDSEERSVATLLTDLQKLYRKAEQATEAYNATEEKLKKQRVETDRVDRALARARLSLHDSRGAAGRLARQQYQNSTDISPYVRLLLARDPQHAIDQGRVIGRLARERADTIGRLTGTERRAHDLAREAREALDRQLTLTERRRKERDEVRTRLAEVQELLASLTPDQLTAVAELERDGVTKAQKKLLASGALGDDDGSSDNDTGSDSRSGSGGSQSSVRRPTAEGGRAVRYAVRQLGKPYEWGAEGPRSYDCSGLTSQAWAEAGTPIPRTSQEQWEQLERIPLSELRPGDLVVYFPEATHVALYLGDGMVVQAPHPGAKVKVSPIAANPILGAVRPDPEGKPLRRYEPPELPEGATDGSDEGYEGDGGEADQED</sequence>
<dbReference type="SUPFAM" id="SSF54001">
    <property type="entry name" value="Cysteine proteinases"/>
    <property type="match status" value="1"/>
</dbReference>
<evidence type="ECO:0000256" key="3">
    <source>
        <dbReference type="ARBA" id="ARBA00022801"/>
    </source>
</evidence>
<comment type="caution">
    <text evidence="9">The sequence shown here is derived from an EMBL/GenBank/DDBJ whole genome shotgun (WGS) entry which is preliminary data.</text>
</comment>
<keyword evidence="2" id="KW-0645">Protease</keyword>
<accession>A0ABV2XXF1</accession>
<dbReference type="PANTHER" id="PTHR47359">
    <property type="entry name" value="PEPTIDOGLYCAN DL-ENDOPEPTIDASE CWLO"/>
    <property type="match status" value="1"/>
</dbReference>
<evidence type="ECO:0000256" key="6">
    <source>
        <dbReference type="SAM" id="MobiDB-lite"/>
    </source>
</evidence>
<evidence type="ECO:0000256" key="5">
    <source>
        <dbReference type="SAM" id="Coils"/>
    </source>
</evidence>
<dbReference type="InterPro" id="IPR051794">
    <property type="entry name" value="PG_Endopeptidase_C40"/>
</dbReference>
<dbReference type="Gene3D" id="3.90.1720.10">
    <property type="entry name" value="endopeptidase domain like (from Nostoc punctiforme)"/>
    <property type="match status" value="1"/>
</dbReference>
<keyword evidence="5" id="KW-0175">Coiled coil</keyword>
<keyword evidence="7" id="KW-0732">Signal</keyword>
<feature type="compositionally biased region" description="Low complexity" evidence="6">
    <location>
        <begin position="230"/>
        <end position="247"/>
    </location>
</feature>
<feature type="signal peptide" evidence="7">
    <location>
        <begin position="1"/>
        <end position="27"/>
    </location>
</feature>
<dbReference type="EMBL" id="JBEYBN010000027">
    <property type="protein sequence ID" value="MEU2268697.1"/>
    <property type="molecule type" value="Genomic_DNA"/>
</dbReference>
<dbReference type="PANTHER" id="PTHR47359:SF3">
    <property type="entry name" value="NLP_P60 DOMAIN-CONTAINING PROTEIN-RELATED"/>
    <property type="match status" value="1"/>
</dbReference>
<evidence type="ECO:0000256" key="2">
    <source>
        <dbReference type="ARBA" id="ARBA00022670"/>
    </source>
</evidence>
<evidence type="ECO:0000313" key="10">
    <source>
        <dbReference type="Proteomes" id="UP001550603"/>
    </source>
</evidence>
<keyword evidence="3" id="KW-0378">Hydrolase</keyword>
<dbReference type="Proteomes" id="UP001550603">
    <property type="component" value="Unassembled WGS sequence"/>
</dbReference>
<evidence type="ECO:0000256" key="4">
    <source>
        <dbReference type="ARBA" id="ARBA00022807"/>
    </source>
</evidence>
<dbReference type="InterPro" id="IPR000064">
    <property type="entry name" value="NLP_P60_dom"/>
</dbReference>
<feature type="coiled-coil region" evidence="5">
    <location>
        <begin position="38"/>
        <end position="72"/>
    </location>
</feature>
<feature type="region of interest" description="Disordered" evidence="6">
    <location>
        <begin position="360"/>
        <end position="404"/>
    </location>
</feature>
<comment type="similarity">
    <text evidence="1">Belongs to the peptidase C40 family.</text>
</comment>
<evidence type="ECO:0000259" key="8">
    <source>
        <dbReference type="PROSITE" id="PS51935"/>
    </source>
</evidence>